<dbReference type="PROSITE" id="PS50016">
    <property type="entry name" value="ZF_PHD_2"/>
    <property type="match status" value="1"/>
</dbReference>
<dbReference type="CDD" id="cd17711">
    <property type="entry name" value="BRCT_PAXIP1_rpt3"/>
    <property type="match status" value="1"/>
</dbReference>
<evidence type="ECO:0000256" key="3">
    <source>
        <dbReference type="ARBA" id="ARBA00022833"/>
    </source>
</evidence>
<organism evidence="8 9">
    <name type="scientific">Aristolochia fimbriata</name>
    <name type="common">White veined hardy Dutchman's pipe vine</name>
    <dbReference type="NCBI Taxonomy" id="158543"/>
    <lineage>
        <taxon>Eukaryota</taxon>
        <taxon>Viridiplantae</taxon>
        <taxon>Streptophyta</taxon>
        <taxon>Embryophyta</taxon>
        <taxon>Tracheophyta</taxon>
        <taxon>Spermatophyta</taxon>
        <taxon>Magnoliopsida</taxon>
        <taxon>Magnoliidae</taxon>
        <taxon>Piperales</taxon>
        <taxon>Aristolochiaceae</taxon>
        <taxon>Aristolochia</taxon>
    </lineage>
</organism>
<keyword evidence="1" id="KW-0479">Metal-binding</keyword>
<dbReference type="AlphaFoldDB" id="A0AAV7FHR3"/>
<feature type="region of interest" description="Disordered" evidence="5">
    <location>
        <begin position="263"/>
        <end position="349"/>
    </location>
</feature>
<dbReference type="EMBL" id="JAINDJ010000002">
    <property type="protein sequence ID" value="KAG9459602.1"/>
    <property type="molecule type" value="Genomic_DNA"/>
</dbReference>
<feature type="compositionally biased region" description="Basic and acidic residues" evidence="5">
    <location>
        <begin position="296"/>
        <end position="312"/>
    </location>
</feature>
<evidence type="ECO:0000256" key="1">
    <source>
        <dbReference type="ARBA" id="ARBA00022723"/>
    </source>
</evidence>
<feature type="region of interest" description="Disordered" evidence="5">
    <location>
        <begin position="816"/>
        <end position="906"/>
    </location>
</feature>
<dbReference type="Pfam" id="PF00628">
    <property type="entry name" value="PHD"/>
    <property type="match status" value="1"/>
</dbReference>
<evidence type="ECO:0000259" key="6">
    <source>
        <dbReference type="PROSITE" id="PS50016"/>
    </source>
</evidence>
<keyword evidence="3" id="KW-0862">Zinc</keyword>
<evidence type="ECO:0000259" key="7">
    <source>
        <dbReference type="PROSITE" id="PS50172"/>
    </source>
</evidence>
<protein>
    <recommendedName>
        <fullName evidence="10">BRCT domain-containing protein</fullName>
    </recommendedName>
</protein>
<feature type="domain" description="PHD-type" evidence="6">
    <location>
        <begin position="1158"/>
        <end position="1214"/>
    </location>
</feature>
<dbReference type="InterPro" id="IPR001357">
    <property type="entry name" value="BRCT_dom"/>
</dbReference>
<dbReference type="InterPro" id="IPR011011">
    <property type="entry name" value="Znf_FYVE_PHD"/>
</dbReference>
<feature type="region of interest" description="Disordered" evidence="5">
    <location>
        <begin position="399"/>
        <end position="490"/>
    </location>
</feature>
<dbReference type="InterPro" id="IPR013083">
    <property type="entry name" value="Znf_RING/FYVE/PHD"/>
</dbReference>
<dbReference type="InterPro" id="IPR001965">
    <property type="entry name" value="Znf_PHD"/>
</dbReference>
<dbReference type="PANTHER" id="PTHR47181">
    <property type="entry name" value="BRCA1 C TERMINUS DOMAIN CONTAINING PROTEIN, EXPRESSED"/>
    <property type="match status" value="1"/>
</dbReference>
<evidence type="ECO:0000313" key="8">
    <source>
        <dbReference type="EMBL" id="KAG9459602.1"/>
    </source>
</evidence>
<dbReference type="PANTHER" id="PTHR47181:SF2">
    <property type="entry name" value="BRCA1 C TERMINUS DOMAIN CONTAINING PROTEIN, EXPRESSED"/>
    <property type="match status" value="1"/>
</dbReference>
<evidence type="ECO:0000313" key="9">
    <source>
        <dbReference type="Proteomes" id="UP000825729"/>
    </source>
</evidence>
<comment type="caution">
    <text evidence="8">The sequence shown here is derived from an EMBL/GenBank/DDBJ whole genome shotgun (WGS) entry which is preliminary data.</text>
</comment>
<dbReference type="Gene3D" id="3.30.40.10">
    <property type="entry name" value="Zinc/RING finger domain, C3HC4 (zinc finger)"/>
    <property type="match status" value="1"/>
</dbReference>
<feature type="region of interest" description="Disordered" evidence="5">
    <location>
        <begin position="551"/>
        <end position="581"/>
    </location>
</feature>
<dbReference type="SMART" id="SM00249">
    <property type="entry name" value="PHD"/>
    <property type="match status" value="1"/>
</dbReference>
<dbReference type="Pfam" id="PF12738">
    <property type="entry name" value="PTCB-BRCT"/>
    <property type="match status" value="1"/>
</dbReference>
<dbReference type="InterPro" id="IPR044254">
    <property type="entry name" value="At4g02110-like"/>
</dbReference>
<dbReference type="PROSITE" id="PS50172">
    <property type="entry name" value="BRCT"/>
    <property type="match status" value="3"/>
</dbReference>
<dbReference type="GO" id="GO:0008270">
    <property type="term" value="F:zinc ion binding"/>
    <property type="evidence" value="ECO:0007669"/>
    <property type="project" value="UniProtKB-KW"/>
</dbReference>
<feature type="domain" description="BRCT" evidence="7">
    <location>
        <begin position="918"/>
        <end position="1000"/>
    </location>
</feature>
<dbReference type="SMART" id="SM00292">
    <property type="entry name" value="BRCT"/>
    <property type="match status" value="4"/>
</dbReference>
<reference evidence="8 9" key="1">
    <citation type="submission" date="2021-07" db="EMBL/GenBank/DDBJ databases">
        <title>The Aristolochia fimbriata genome: insights into angiosperm evolution, floral development and chemical biosynthesis.</title>
        <authorList>
            <person name="Jiao Y."/>
        </authorList>
    </citation>
    <scope>NUCLEOTIDE SEQUENCE [LARGE SCALE GENOMIC DNA]</scope>
    <source>
        <strain evidence="8">IBCAS-2021</strain>
        <tissue evidence="8">Leaf</tissue>
    </source>
</reference>
<evidence type="ECO:0008006" key="10">
    <source>
        <dbReference type="Google" id="ProtNLM"/>
    </source>
</evidence>
<dbReference type="Proteomes" id="UP000825729">
    <property type="component" value="Unassembled WGS sequence"/>
</dbReference>
<evidence type="ECO:0000256" key="5">
    <source>
        <dbReference type="SAM" id="MobiDB-lite"/>
    </source>
</evidence>
<dbReference type="CDD" id="cd17738">
    <property type="entry name" value="BRCT_TopBP1_rpt7"/>
    <property type="match status" value="1"/>
</dbReference>
<feature type="domain" description="BRCT" evidence="7">
    <location>
        <begin position="1"/>
        <end position="88"/>
    </location>
</feature>
<evidence type="ECO:0000256" key="4">
    <source>
        <dbReference type="PROSITE-ProRule" id="PRU00146"/>
    </source>
</evidence>
<feature type="region of interest" description="Disordered" evidence="5">
    <location>
        <begin position="1213"/>
        <end position="1250"/>
    </location>
</feature>
<name>A0AAV7FHR3_ARIFI</name>
<accession>A0AAV7FHR3</accession>
<dbReference type="SUPFAM" id="SSF52113">
    <property type="entry name" value="BRCT domain"/>
    <property type="match status" value="3"/>
</dbReference>
<keyword evidence="9" id="KW-1185">Reference proteome</keyword>
<feature type="compositionally biased region" description="Basic and acidic residues" evidence="5">
    <location>
        <begin position="413"/>
        <end position="431"/>
    </location>
</feature>
<feature type="compositionally biased region" description="Basic and acidic residues" evidence="5">
    <location>
        <begin position="268"/>
        <end position="287"/>
    </location>
</feature>
<feature type="domain" description="BRCT" evidence="7">
    <location>
        <begin position="101"/>
        <end position="184"/>
    </location>
</feature>
<keyword evidence="2 4" id="KW-0863">Zinc-finger</keyword>
<gene>
    <name evidence="8" type="ORF">H6P81_004110</name>
</gene>
<proteinExistence type="predicted"/>
<dbReference type="InterPro" id="IPR036420">
    <property type="entry name" value="BRCT_dom_sf"/>
</dbReference>
<sequence length="1250" mass="138027">MLFSGLRFVLIGFDSISEEQFSKEIVSCGGVDVGRYDASCTHVIVHGRDLDDPVCIAARSDGKTLITDLWVEDSLDMGRLADANRVLYQPVKDLKGIPGSQSLCMCLTGYQGTKRDNVMKLVNMMGAKFLKPLNAARVTHLICYKFEGEKYDLAKRTNIELVNHQWLEDCLKAWKILPTDKYKRSGLELEIMEAEAKDSEGETGEDVLENISSLKALLTPRNCDTRTPLREITGIEQNAAVTIGFKANIPNNVDILESSSMFTPSKVSHSERNLGLTDPRDRVDGHHHQTQSYAPSRKDYTDVNNDEVHQDVRIPNGHSVDPDKEAYNASTSTRNKKRSPHSEAAEGRFGTKTFYRKALRKSLEGDSTLSCSSPQGNLVDRGKDVVDISNLSLEQTTKDLKSVEANSGPVEASPKKDQGDTSLLKEQDYPSRNEVTPPKSKDDSPTPKPSVTPTSAELGRISMSDKQENGARYYNGSAPMGNGPAIEPIMNQQGDLSKANSRSLKKMPLKRGEQPKNDVKSVEVFNSSFQTEAHPKKDPSDTSLLEKQDCLSRNEVSPPKSKDDSLTPKPSVRPTTAELGQMSISDKLENLAGYYNGSALLGNGPATEPIMNQQRDMSKTKSCSLKKKPLKRGRTILQAKASEAFASLSNDMGTVMPDMPMESDDPAELRSERNHSDAMETDYDTVAESFVTASGISAKSSVEPKLDIKPDNGNDTFNGLSNSSTEVGNVQKLHHEGDLSSLNNNNSKIVNLQSSRIMINRASTCLKKKVLAKKKVSHKKRVSADKTSQNNAELVVNANEDLNGPNNTQDAANLEENITNKGTEPPQVDPEADEKTARESVSKVLAPQTSSGNRAVLADEMESTFDAEKENKPNQDMNQTMKSDYKARATKSSSKSDRESVENNTASVSVTVPEPVWFILSGHHLQRKEFQQVIRRLRGRVCRDSHNWSYQASHFIVPDPVRRTEKFFAAAASGRWILKTDYLTASKEAGKFLDEEPFEWYKKGLNEDGAISLEAPRKWRQLRQRTGHGAFYGMRIVVYGECIAPSLDTLKRVIKAGDGTILATSPPYTRFLKSGVDYAIVSAGMPHVDGWVQEFLKHEIPCVSSDYLVEYVCKPGYSLERHVLYKTNSWAEKSFQNQLKRSEAVVKCSSPAKSEEDDIACEICGSRDRGEVMLICGDERGESGCGIGIHIDCCDPPLEAVPDEDWFCSKCCRGGSKSSGKSKSKSKSSSASLDRVKNGSSSVRRSVRRR</sequence>
<dbReference type="Pfam" id="PF00533">
    <property type="entry name" value="BRCT"/>
    <property type="match status" value="1"/>
</dbReference>
<dbReference type="InterPro" id="IPR019787">
    <property type="entry name" value="Znf_PHD-finger"/>
</dbReference>
<evidence type="ECO:0000256" key="2">
    <source>
        <dbReference type="ARBA" id="ARBA00022771"/>
    </source>
</evidence>
<dbReference type="Gene3D" id="3.40.50.10190">
    <property type="entry name" value="BRCT domain"/>
    <property type="match status" value="4"/>
</dbReference>
<dbReference type="SUPFAM" id="SSF57903">
    <property type="entry name" value="FYVE/PHD zinc finger"/>
    <property type="match status" value="1"/>
</dbReference>